<dbReference type="InterPro" id="IPR050911">
    <property type="entry name" value="DRAM/TMEM150_Autophagy_Mod"/>
</dbReference>
<dbReference type="GO" id="GO:0012505">
    <property type="term" value="C:endomembrane system"/>
    <property type="evidence" value="ECO:0007669"/>
    <property type="project" value="UniProtKB-SubCell"/>
</dbReference>
<evidence type="ECO:0000256" key="6">
    <source>
        <dbReference type="SAM" id="Phobius"/>
    </source>
</evidence>
<dbReference type="Proteomes" id="UP000663828">
    <property type="component" value="Unassembled WGS sequence"/>
</dbReference>
<keyword evidence="5 6" id="KW-0472">Membrane</keyword>
<evidence type="ECO:0000256" key="1">
    <source>
        <dbReference type="ARBA" id="ARBA00004127"/>
    </source>
</evidence>
<evidence type="ECO:0000256" key="4">
    <source>
        <dbReference type="ARBA" id="ARBA00022989"/>
    </source>
</evidence>
<feature type="transmembrane region" description="Helical" evidence="6">
    <location>
        <begin position="187"/>
        <end position="208"/>
    </location>
</feature>
<evidence type="ECO:0000256" key="5">
    <source>
        <dbReference type="ARBA" id="ARBA00023136"/>
    </source>
</evidence>
<protein>
    <recommendedName>
        <fullName evidence="7">CWH43-like N-terminal domain-containing protein</fullName>
    </recommendedName>
</protein>
<comment type="caution">
    <text evidence="8">The sequence shown here is derived from an EMBL/GenBank/DDBJ whole genome shotgun (WGS) entry which is preliminary data.</text>
</comment>
<feature type="transmembrane region" description="Helical" evidence="6">
    <location>
        <begin position="7"/>
        <end position="35"/>
    </location>
</feature>
<name>A0A815DH00_ADIRI</name>
<dbReference type="InterPro" id="IPR019402">
    <property type="entry name" value="CWH43_N"/>
</dbReference>
<dbReference type="PANTHER" id="PTHR21324:SF2">
    <property type="entry name" value="EG:22E5.9 PROTEIN"/>
    <property type="match status" value="1"/>
</dbReference>
<dbReference type="OrthoDB" id="10003609at2759"/>
<organism evidence="8 11">
    <name type="scientific">Adineta ricciae</name>
    <name type="common">Rotifer</name>
    <dbReference type="NCBI Taxonomy" id="249248"/>
    <lineage>
        <taxon>Eukaryota</taxon>
        <taxon>Metazoa</taxon>
        <taxon>Spiralia</taxon>
        <taxon>Gnathifera</taxon>
        <taxon>Rotifera</taxon>
        <taxon>Eurotatoria</taxon>
        <taxon>Bdelloidea</taxon>
        <taxon>Adinetida</taxon>
        <taxon>Adinetidae</taxon>
        <taxon>Adineta</taxon>
    </lineage>
</organism>
<sequence>MARIGPLIWFWSLIILPFTAILTFITTLIVCINVPNNAPKGEKYPQISQLGTGEAYYYFVGGFTLLAPQFLIITIGRLQFLFQSQYLIHRAIVFVVHSLALLACIFMLLMAAFSIESYVTIHLTGAFGMFGLISLYCFFQTMLVLYLFIQRSNAPQHSNVIWPIWFFICSLILIAAFAYWLISKEGIPEYIAAASPFLYLLGFVPQFWMQARAKKRDSLLPEIMRYNSETDV</sequence>
<dbReference type="Proteomes" id="UP000663852">
    <property type="component" value="Unassembled WGS sequence"/>
</dbReference>
<dbReference type="PANTHER" id="PTHR21324">
    <property type="entry name" value="FASTING-INDUCIBLE INTEGRAL MEMBRANE PROTEIN TM6P1-RELATED"/>
    <property type="match status" value="1"/>
</dbReference>
<keyword evidence="10" id="KW-1185">Reference proteome</keyword>
<feature type="transmembrane region" description="Helical" evidence="6">
    <location>
        <begin position="55"/>
        <end position="75"/>
    </location>
</feature>
<dbReference type="AlphaFoldDB" id="A0A815DH00"/>
<dbReference type="EMBL" id="CAJNOR010003717">
    <property type="protein sequence ID" value="CAF1441140.1"/>
    <property type="molecule type" value="Genomic_DNA"/>
</dbReference>
<feature type="transmembrane region" description="Helical" evidence="6">
    <location>
        <begin position="87"/>
        <end position="115"/>
    </location>
</feature>
<dbReference type="Pfam" id="PF10277">
    <property type="entry name" value="Frag1"/>
    <property type="match status" value="1"/>
</dbReference>
<keyword evidence="4 6" id="KW-1133">Transmembrane helix</keyword>
<evidence type="ECO:0000256" key="2">
    <source>
        <dbReference type="ARBA" id="ARBA00006565"/>
    </source>
</evidence>
<reference evidence="8" key="1">
    <citation type="submission" date="2021-02" db="EMBL/GenBank/DDBJ databases">
        <authorList>
            <person name="Nowell W R."/>
        </authorList>
    </citation>
    <scope>NUCLEOTIDE SEQUENCE</scope>
</reference>
<evidence type="ECO:0000313" key="9">
    <source>
        <dbReference type="EMBL" id="CAF1441140.1"/>
    </source>
</evidence>
<feature type="domain" description="CWH43-like N-terminal" evidence="7">
    <location>
        <begin position="10"/>
        <end position="208"/>
    </location>
</feature>
<accession>A0A815DH00</accession>
<evidence type="ECO:0000313" key="11">
    <source>
        <dbReference type="Proteomes" id="UP000663852"/>
    </source>
</evidence>
<feature type="transmembrane region" description="Helical" evidence="6">
    <location>
        <begin position="127"/>
        <end position="148"/>
    </location>
</feature>
<feature type="transmembrane region" description="Helical" evidence="6">
    <location>
        <begin position="160"/>
        <end position="181"/>
    </location>
</feature>
<keyword evidence="3 6" id="KW-0812">Transmembrane</keyword>
<dbReference type="EMBL" id="CAJNOJ010000216">
    <property type="protein sequence ID" value="CAF1300752.1"/>
    <property type="molecule type" value="Genomic_DNA"/>
</dbReference>
<comment type="subcellular location">
    <subcellularLocation>
        <location evidence="1">Endomembrane system</location>
        <topology evidence="1">Multi-pass membrane protein</topology>
    </subcellularLocation>
</comment>
<comment type="similarity">
    <text evidence="2">Belongs to the DRAM/TMEM150 family.</text>
</comment>
<evidence type="ECO:0000256" key="3">
    <source>
        <dbReference type="ARBA" id="ARBA00022692"/>
    </source>
</evidence>
<gene>
    <name evidence="8" type="ORF">EDS130_LOCUS30591</name>
    <name evidence="9" type="ORF">XAT740_LOCUS36326</name>
</gene>
<evidence type="ECO:0000313" key="10">
    <source>
        <dbReference type="Proteomes" id="UP000663828"/>
    </source>
</evidence>
<evidence type="ECO:0000259" key="7">
    <source>
        <dbReference type="Pfam" id="PF10277"/>
    </source>
</evidence>
<evidence type="ECO:0000313" key="8">
    <source>
        <dbReference type="EMBL" id="CAF1300752.1"/>
    </source>
</evidence>
<proteinExistence type="inferred from homology"/>